<dbReference type="OrthoDB" id="8368387at2"/>
<accession>A0A285V246</accession>
<organism evidence="3 4">
    <name type="scientific">Rhizobium subbaraonis</name>
    <dbReference type="NCBI Taxonomy" id="908946"/>
    <lineage>
        <taxon>Bacteria</taxon>
        <taxon>Pseudomonadati</taxon>
        <taxon>Pseudomonadota</taxon>
        <taxon>Alphaproteobacteria</taxon>
        <taxon>Hyphomicrobiales</taxon>
        <taxon>Rhizobiaceae</taxon>
        <taxon>Rhizobium/Agrobacterium group</taxon>
        <taxon>Rhizobium</taxon>
    </lineage>
</organism>
<dbReference type="RefSeq" id="WP_097143065.1">
    <property type="nucleotide sequence ID" value="NZ_OBQD01000032.1"/>
</dbReference>
<protein>
    <submittedName>
        <fullName evidence="3">Uncharacterized protein DUF1515</fullName>
    </submittedName>
</protein>
<evidence type="ECO:0000256" key="1">
    <source>
        <dbReference type="SAM" id="MobiDB-lite"/>
    </source>
</evidence>
<dbReference type="Proteomes" id="UP000219167">
    <property type="component" value="Unassembled WGS sequence"/>
</dbReference>
<keyword evidence="2" id="KW-0472">Membrane</keyword>
<dbReference type="Pfam" id="PF07439">
    <property type="entry name" value="DUF1515"/>
    <property type="match status" value="1"/>
</dbReference>
<feature type="region of interest" description="Disordered" evidence="1">
    <location>
        <begin position="19"/>
        <end position="48"/>
    </location>
</feature>
<dbReference type="AlphaFoldDB" id="A0A285V246"/>
<name>A0A285V246_9HYPH</name>
<reference evidence="3 4" key="1">
    <citation type="submission" date="2017-08" db="EMBL/GenBank/DDBJ databases">
        <authorList>
            <person name="de Groot N.N."/>
        </authorList>
    </citation>
    <scope>NUCLEOTIDE SEQUENCE [LARGE SCALE GENOMIC DNA]</scope>
    <source>
        <strain evidence="3 4">JC85</strain>
    </source>
</reference>
<keyword evidence="2" id="KW-0812">Transmembrane</keyword>
<dbReference type="InterPro" id="IPR010889">
    <property type="entry name" value="DUF1515"/>
</dbReference>
<keyword evidence="4" id="KW-1185">Reference proteome</keyword>
<dbReference type="EMBL" id="OBQD01000032">
    <property type="protein sequence ID" value="SOC47658.1"/>
    <property type="molecule type" value="Genomic_DNA"/>
</dbReference>
<evidence type="ECO:0000313" key="4">
    <source>
        <dbReference type="Proteomes" id="UP000219167"/>
    </source>
</evidence>
<keyword evidence="2" id="KW-1133">Transmembrane helix</keyword>
<proteinExistence type="predicted"/>
<evidence type="ECO:0000256" key="2">
    <source>
        <dbReference type="SAM" id="Phobius"/>
    </source>
</evidence>
<sequence>MDSTERAIGRLEGEVKALTEAVRDGNEDNKQGRSRMYSELEKVREDAAESRREVADLKAKMDAAGPTIAEIKKWKERFIGAWMLTMFLAGMIGASTAAIGKWLAAKFGMPWS</sequence>
<gene>
    <name evidence="3" type="ORF">SAMN05892877_13213</name>
</gene>
<evidence type="ECO:0000313" key="3">
    <source>
        <dbReference type="EMBL" id="SOC47658.1"/>
    </source>
</evidence>
<feature type="transmembrane region" description="Helical" evidence="2">
    <location>
        <begin position="81"/>
        <end position="104"/>
    </location>
</feature>